<keyword evidence="11" id="KW-1185">Reference proteome</keyword>
<evidence type="ECO:0000256" key="5">
    <source>
        <dbReference type="ARBA" id="ARBA00022519"/>
    </source>
</evidence>
<comment type="similarity">
    <text evidence="2">Belongs to the GSP M family.</text>
</comment>
<keyword evidence="7" id="KW-0653">Protein transport</keyword>
<evidence type="ECO:0000256" key="2">
    <source>
        <dbReference type="ARBA" id="ARBA00010637"/>
    </source>
</evidence>
<dbReference type="InterPro" id="IPR007690">
    <property type="entry name" value="T2SS_GspM"/>
</dbReference>
<comment type="caution">
    <text evidence="10">The sequence shown here is derived from an EMBL/GenBank/DDBJ whole genome shotgun (WGS) entry which is preliminary data.</text>
</comment>
<proteinExistence type="inferred from homology"/>
<evidence type="ECO:0000256" key="1">
    <source>
        <dbReference type="ARBA" id="ARBA00004377"/>
    </source>
</evidence>
<dbReference type="RefSeq" id="WP_284223704.1">
    <property type="nucleotide sequence ID" value="NZ_BSOY01000112.1"/>
</dbReference>
<accession>A0ABQ6BQK6</accession>
<evidence type="ECO:0008006" key="12">
    <source>
        <dbReference type="Google" id="ProtNLM"/>
    </source>
</evidence>
<reference evidence="11" key="1">
    <citation type="journal article" date="2019" name="Int. J. Syst. Evol. Microbiol.">
        <title>The Global Catalogue of Microorganisms (GCM) 10K type strain sequencing project: providing services to taxonomists for standard genome sequencing and annotation.</title>
        <authorList>
            <consortium name="The Broad Institute Genomics Platform"/>
            <consortium name="The Broad Institute Genome Sequencing Center for Infectious Disease"/>
            <person name="Wu L."/>
            <person name="Ma J."/>
        </authorList>
    </citation>
    <scope>NUCLEOTIDE SEQUENCE [LARGE SCALE GENOMIC DNA]</scope>
    <source>
        <strain evidence="11">NBRC 110107</strain>
    </source>
</reference>
<dbReference type="Proteomes" id="UP001156921">
    <property type="component" value="Unassembled WGS sequence"/>
</dbReference>
<evidence type="ECO:0000256" key="8">
    <source>
        <dbReference type="ARBA" id="ARBA00022989"/>
    </source>
</evidence>
<evidence type="ECO:0000313" key="10">
    <source>
        <dbReference type="EMBL" id="GLS02786.1"/>
    </source>
</evidence>
<dbReference type="InterPro" id="IPR023229">
    <property type="entry name" value="T2SS_M_periplasmic_sf"/>
</dbReference>
<evidence type="ECO:0000256" key="6">
    <source>
        <dbReference type="ARBA" id="ARBA00022692"/>
    </source>
</evidence>
<keyword evidence="4" id="KW-1003">Cell membrane</keyword>
<evidence type="ECO:0000313" key="11">
    <source>
        <dbReference type="Proteomes" id="UP001156921"/>
    </source>
</evidence>
<sequence length="166" mass="17090">MNRVVGQAQAWWSGRTLRERRMLMVMAGLLTAFAIWLGLVQPVLGWRAAAAERAEAAAVTLAEVRAAAASFRPPGAPAGPPPEGLEPLIRRTAEAAGLDVVTVMSASGQLGFQLSSVGSGPLFAWLAALETDHRLSICSLGVTENADATLNVEGGLASGACAAQGL</sequence>
<keyword evidence="8" id="KW-1133">Transmembrane helix</keyword>
<keyword evidence="3" id="KW-0813">Transport</keyword>
<evidence type="ECO:0000256" key="9">
    <source>
        <dbReference type="ARBA" id="ARBA00023136"/>
    </source>
</evidence>
<evidence type="ECO:0000256" key="3">
    <source>
        <dbReference type="ARBA" id="ARBA00022448"/>
    </source>
</evidence>
<organism evidence="10 11">
    <name type="scientific">Brevundimonas denitrificans</name>
    <dbReference type="NCBI Taxonomy" id="1443434"/>
    <lineage>
        <taxon>Bacteria</taxon>
        <taxon>Pseudomonadati</taxon>
        <taxon>Pseudomonadota</taxon>
        <taxon>Alphaproteobacteria</taxon>
        <taxon>Caulobacterales</taxon>
        <taxon>Caulobacteraceae</taxon>
        <taxon>Brevundimonas</taxon>
    </lineage>
</organism>
<evidence type="ECO:0000256" key="7">
    <source>
        <dbReference type="ARBA" id="ARBA00022927"/>
    </source>
</evidence>
<dbReference type="Pfam" id="PF04612">
    <property type="entry name" value="T2SSM"/>
    <property type="match status" value="1"/>
</dbReference>
<keyword evidence="6" id="KW-0812">Transmembrane</keyword>
<dbReference type="EMBL" id="BSOY01000112">
    <property type="protein sequence ID" value="GLS02786.1"/>
    <property type="molecule type" value="Genomic_DNA"/>
</dbReference>
<name>A0ABQ6BQK6_9CAUL</name>
<protein>
    <recommendedName>
        <fullName evidence="12">General secretion pathway protein GspM</fullName>
    </recommendedName>
</protein>
<dbReference type="SUPFAM" id="SSF103054">
    <property type="entry name" value="General secretion pathway protein M, EpsM"/>
    <property type="match status" value="1"/>
</dbReference>
<gene>
    <name evidence="10" type="ORF">GCM10007859_28170</name>
</gene>
<keyword evidence="9" id="KW-0472">Membrane</keyword>
<keyword evidence="5" id="KW-0997">Cell inner membrane</keyword>
<comment type="subcellular location">
    <subcellularLocation>
        <location evidence="1">Cell inner membrane</location>
        <topology evidence="1">Single-pass membrane protein</topology>
    </subcellularLocation>
</comment>
<evidence type="ECO:0000256" key="4">
    <source>
        <dbReference type="ARBA" id="ARBA00022475"/>
    </source>
</evidence>